<organism evidence="5 6">
    <name type="scientific">Agromyces archimandritae</name>
    <dbReference type="NCBI Taxonomy" id="2781962"/>
    <lineage>
        <taxon>Bacteria</taxon>
        <taxon>Bacillati</taxon>
        <taxon>Actinomycetota</taxon>
        <taxon>Actinomycetes</taxon>
        <taxon>Micrococcales</taxon>
        <taxon>Microbacteriaceae</taxon>
        <taxon>Agromyces</taxon>
    </lineage>
</organism>
<accession>A0A975FPR2</accession>
<dbReference type="EMBL" id="CP071696">
    <property type="protein sequence ID" value="QTX06130.1"/>
    <property type="molecule type" value="Genomic_DNA"/>
</dbReference>
<proteinExistence type="predicted"/>
<evidence type="ECO:0000259" key="4">
    <source>
        <dbReference type="Pfam" id="PF04536"/>
    </source>
</evidence>
<evidence type="ECO:0000313" key="6">
    <source>
        <dbReference type="Proteomes" id="UP000671914"/>
    </source>
</evidence>
<feature type="compositionally biased region" description="Gly residues" evidence="2">
    <location>
        <begin position="617"/>
        <end position="638"/>
    </location>
</feature>
<protein>
    <submittedName>
        <fullName evidence="5">TPM domain-containing protein</fullName>
    </submittedName>
</protein>
<gene>
    <name evidence="5" type="ORF">G127AT_02820</name>
</gene>
<keyword evidence="3" id="KW-0472">Membrane</keyword>
<feature type="transmembrane region" description="Helical" evidence="3">
    <location>
        <begin position="154"/>
        <end position="172"/>
    </location>
</feature>
<evidence type="ECO:0000256" key="2">
    <source>
        <dbReference type="SAM" id="MobiDB-lite"/>
    </source>
</evidence>
<feature type="compositionally biased region" description="Basic residues" evidence="2">
    <location>
        <begin position="639"/>
        <end position="648"/>
    </location>
</feature>
<feature type="region of interest" description="Disordered" evidence="2">
    <location>
        <begin position="617"/>
        <end position="648"/>
    </location>
</feature>
<keyword evidence="6" id="KW-1185">Reference proteome</keyword>
<keyword evidence="3" id="KW-0812">Transmembrane</keyword>
<dbReference type="KEGG" id="aarc:G127AT_02820"/>
<keyword evidence="3" id="KW-1133">Transmembrane helix</keyword>
<name>A0A975FPR2_9MICO</name>
<dbReference type="AlphaFoldDB" id="A0A975FPR2"/>
<feature type="coiled-coil region" evidence="1">
    <location>
        <begin position="461"/>
        <end position="488"/>
    </location>
</feature>
<evidence type="ECO:0000256" key="3">
    <source>
        <dbReference type="SAM" id="Phobius"/>
    </source>
</evidence>
<dbReference type="Pfam" id="PF04536">
    <property type="entry name" value="TPM_phosphatase"/>
    <property type="match status" value="1"/>
</dbReference>
<feature type="domain" description="TPM" evidence="4">
    <location>
        <begin position="28"/>
        <end position="145"/>
    </location>
</feature>
<dbReference type="Proteomes" id="UP000671914">
    <property type="component" value="Chromosome"/>
</dbReference>
<dbReference type="Gene3D" id="3.10.310.50">
    <property type="match status" value="1"/>
</dbReference>
<evidence type="ECO:0000256" key="1">
    <source>
        <dbReference type="SAM" id="Coils"/>
    </source>
</evidence>
<keyword evidence="1" id="KW-0175">Coiled coil</keyword>
<sequence>MLAVGGVLAAGATPAAASDPVGFGPSPVVDEAGVLGDRLGEVEEAIDRAADASGRQLFVAFVDEFENPQAASEWADQTAAQNNMGKEDYLLAVAVDGRAYYLSADAEASLDAAKIDGISQNDIEPKLRDEDWAGAAIAAADAIGDTGGGWGWGLFWAIVVIAAIAVVIWLIVRSQRKKQTPAGGADAAALPLDELRRRAGGALVQGDDAIKTSEEELGFAVASYGEVATAPFAEAIETAKAKIREAFGLQQRLDDAEPDTDEERRAWYTRILELTAEADRALDEQAERFDQLRSLEQNAPKELERVAAALAAAEGETGPAAERLAKLGGAYTASALASVADNPAQAEDRVAFARTELDAARTALEQDDTSEAAVHIRAAEEAVDQARLLAQAVERLEHDLGEADGAIDAGLTDLDADVQTARTLQDPEAGPLAERTAGEADAIRTARAAAGRDPLALVRRLQAADQQIDRLIERARTAQANADRARARLGQSLTAARTQVQQAEDFIVARRGAVGAEARTRLSEAGRLLAQAEQLQTSDPSAAVGAADRAASLAGQALELARQDVGGFGGGPGGGLGGGYGGGRGGGGDLGAILGGILIGGAMGGFGGGGRSSGGGFGGGRGGFGGGRSPGSFGGGGTRGRRGSGGRF</sequence>
<dbReference type="InterPro" id="IPR007621">
    <property type="entry name" value="TPM_dom"/>
</dbReference>
<evidence type="ECO:0000313" key="5">
    <source>
        <dbReference type="EMBL" id="QTX06130.1"/>
    </source>
</evidence>
<reference evidence="5" key="1">
    <citation type="submission" date="2021-03" db="EMBL/GenBank/DDBJ databases">
        <title>Agromyces archimandritus sp. nov., isolated from the cockroach Archimandrita tessellata.</title>
        <authorList>
            <person name="Guzman J."/>
            <person name="Ortuzar M."/>
            <person name="Poehlein A."/>
            <person name="Daniel R."/>
            <person name="Trujillo M."/>
            <person name="Vilcinskas A."/>
        </authorList>
    </citation>
    <scope>NUCLEOTIDE SEQUENCE</scope>
    <source>
        <strain evidence="5">G127AT</strain>
    </source>
</reference>